<dbReference type="GO" id="GO:0006120">
    <property type="term" value="P:mitochondrial electron transport, NADH to ubiquinone"/>
    <property type="evidence" value="ECO:0007669"/>
    <property type="project" value="InterPro"/>
</dbReference>
<evidence type="ECO:0000313" key="3">
    <source>
        <dbReference type="Proteomes" id="UP001152799"/>
    </source>
</evidence>
<dbReference type="Proteomes" id="UP001152799">
    <property type="component" value="Chromosome 1"/>
</dbReference>
<feature type="transmembrane region" description="Helical" evidence="1">
    <location>
        <begin position="91"/>
        <end position="113"/>
    </location>
</feature>
<dbReference type="PANTHER" id="PTHR21106">
    <property type="entry name" value="NADH DEHYDROGENASE [UBIQUINONE] 1 BETA SUBCOMPLEX SUBUNIT 6"/>
    <property type="match status" value="1"/>
</dbReference>
<keyword evidence="1" id="KW-1133">Transmembrane helix</keyword>
<evidence type="ECO:0008006" key="4">
    <source>
        <dbReference type="Google" id="ProtNLM"/>
    </source>
</evidence>
<reference evidence="2" key="1">
    <citation type="submission" date="2022-01" db="EMBL/GenBank/DDBJ databases">
        <authorList>
            <person name="King R."/>
        </authorList>
    </citation>
    <scope>NUCLEOTIDE SEQUENCE</scope>
</reference>
<dbReference type="EMBL" id="OU892277">
    <property type="protein sequence ID" value="CAG9759492.1"/>
    <property type="molecule type" value="Genomic_DNA"/>
</dbReference>
<protein>
    <recommendedName>
        <fullName evidence="4">NADH dehydrogenase [ubiquinone] 1 beta subcomplex subunit 6</fullName>
    </recommendedName>
</protein>
<name>A0A9N9QIV9_9CUCU</name>
<organism evidence="2 3">
    <name type="scientific">Ceutorhynchus assimilis</name>
    <name type="common">cabbage seed weevil</name>
    <dbReference type="NCBI Taxonomy" id="467358"/>
    <lineage>
        <taxon>Eukaryota</taxon>
        <taxon>Metazoa</taxon>
        <taxon>Ecdysozoa</taxon>
        <taxon>Arthropoda</taxon>
        <taxon>Hexapoda</taxon>
        <taxon>Insecta</taxon>
        <taxon>Pterygota</taxon>
        <taxon>Neoptera</taxon>
        <taxon>Endopterygota</taxon>
        <taxon>Coleoptera</taxon>
        <taxon>Polyphaga</taxon>
        <taxon>Cucujiformia</taxon>
        <taxon>Curculionidae</taxon>
        <taxon>Ceutorhynchinae</taxon>
        <taxon>Ceutorhynchus</taxon>
    </lineage>
</organism>
<evidence type="ECO:0000256" key="1">
    <source>
        <dbReference type="SAM" id="Phobius"/>
    </source>
</evidence>
<keyword evidence="1" id="KW-0472">Membrane</keyword>
<dbReference type="AlphaFoldDB" id="A0A9N9QIV9"/>
<accession>A0A9N9QIV9</accession>
<gene>
    <name evidence="2" type="ORF">CEUTPL_LOCUS242</name>
</gene>
<dbReference type="Pfam" id="PF09782">
    <property type="entry name" value="NDUF_B6"/>
    <property type="match status" value="1"/>
</dbReference>
<dbReference type="InterPro" id="IPR019174">
    <property type="entry name" value="NADH_DH_b-subcmplx_su6"/>
</dbReference>
<dbReference type="GO" id="GO:0005739">
    <property type="term" value="C:mitochondrion"/>
    <property type="evidence" value="ECO:0007669"/>
    <property type="project" value="GOC"/>
</dbReference>
<keyword evidence="3" id="KW-1185">Reference proteome</keyword>
<dbReference type="OrthoDB" id="5824032at2759"/>
<keyword evidence="1" id="KW-0812">Transmembrane</keyword>
<dbReference type="PANTHER" id="PTHR21106:SF2">
    <property type="entry name" value="NADH DEHYDROGENASE [UBIQUINONE] 1 BETA SUBCOMPLEX SUBUNIT 6"/>
    <property type="match status" value="1"/>
</dbReference>
<proteinExistence type="predicted"/>
<evidence type="ECO:0000313" key="2">
    <source>
        <dbReference type="EMBL" id="CAG9759492.1"/>
    </source>
</evidence>
<sequence>MDHASSTGGVKPMSIAGRLESDRERLLGMTDAERAFRKQWLNDQELSPNEPKEVPEMYKALRNPIRRFYRLPMDYVETSLAPVIGPNRAMVFRWVTAKVGIAVALTYWMWYYYKYNSNTWEKKGGWRASISRQACVPGDPGYPKLSDRSVGADYASRGFKDVKLNL</sequence>